<evidence type="ECO:0000313" key="3">
    <source>
        <dbReference type="EnsemblPlants" id="AUR62033908-RA:cds"/>
    </source>
</evidence>
<dbReference type="Gramene" id="AUR62033908-RA">
    <property type="protein sequence ID" value="AUR62033908-RA:cds"/>
    <property type="gene ID" value="AUR62033908"/>
</dbReference>
<organism evidence="3 4">
    <name type="scientific">Chenopodium quinoa</name>
    <name type="common">Quinoa</name>
    <dbReference type="NCBI Taxonomy" id="63459"/>
    <lineage>
        <taxon>Eukaryota</taxon>
        <taxon>Viridiplantae</taxon>
        <taxon>Streptophyta</taxon>
        <taxon>Embryophyta</taxon>
        <taxon>Tracheophyta</taxon>
        <taxon>Spermatophyta</taxon>
        <taxon>Magnoliopsida</taxon>
        <taxon>eudicotyledons</taxon>
        <taxon>Gunneridae</taxon>
        <taxon>Pentapetalae</taxon>
        <taxon>Caryophyllales</taxon>
        <taxon>Chenopodiaceae</taxon>
        <taxon>Chenopodioideae</taxon>
        <taxon>Atripliceae</taxon>
        <taxon>Chenopodium</taxon>
    </lineage>
</organism>
<protein>
    <submittedName>
        <fullName evidence="3">Uncharacterized protein</fullName>
    </submittedName>
</protein>
<reference evidence="3" key="1">
    <citation type="journal article" date="2017" name="Nature">
        <title>The genome of Chenopodium quinoa.</title>
        <authorList>
            <person name="Jarvis D.E."/>
            <person name="Ho Y.S."/>
            <person name="Lightfoot D.J."/>
            <person name="Schmoeckel S.M."/>
            <person name="Li B."/>
            <person name="Borm T.J.A."/>
            <person name="Ohyanagi H."/>
            <person name="Mineta K."/>
            <person name="Michell C.T."/>
            <person name="Saber N."/>
            <person name="Kharbatia N.M."/>
            <person name="Rupper R.R."/>
            <person name="Sharp A.R."/>
            <person name="Dally N."/>
            <person name="Boughton B.A."/>
            <person name="Woo Y.H."/>
            <person name="Gao G."/>
            <person name="Schijlen E.G.W.M."/>
            <person name="Guo X."/>
            <person name="Momin A.A."/>
            <person name="Negrao S."/>
            <person name="Al-Babili S."/>
            <person name="Gehring C."/>
            <person name="Roessner U."/>
            <person name="Jung C."/>
            <person name="Murphy K."/>
            <person name="Arold S.T."/>
            <person name="Gojobori T."/>
            <person name="van der Linden C.G."/>
            <person name="van Loo E.N."/>
            <person name="Jellen E.N."/>
            <person name="Maughan P.J."/>
            <person name="Tester M."/>
        </authorList>
    </citation>
    <scope>NUCLEOTIDE SEQUENCE [LARGE SCALE GENOMIC DNA]</scope>
    <source>
        <strain evidence="3">cv. PI 614886</strain>
    </source>
</reference>
<evidence type="ECO:0000313" key="4">
    <source>
        <dbReference type="Proteomes" id="UP000596660"/>
    </source>
</evidence>
<dbReference type="Proteomes" id="UP000596660">
    <property type="component" value="Unplaced"/>
</dbReference>
<feature type="region of interest" description="Disordered" evidence="2">
    <location>
        <begin position="372"/>
        <end position="399"/>
    </location>
</feature>
<dbReference type="PANTHER" id="PTHR35992">
    <property type="entry name" value="CYTOMATRIX PROTEIN-LIKE PROTEIN"/>
    <property type="match status" value="1"/>
</dbReference>
<reference evidence="3" key="2">
    <citation type="submission" date="2021-03" db="UniProtKB">
        <authorList>
            <consortium name="EnsemblPlants"/>
        </authorList>
    </citation>
    <scope>IDENTIFICATION</scope>
</reference>
<feature type="coiled-coil region" evidence="1">
    <location>
        <begin position="31"/>
        <end position="76"/>
    </location>
</feature>
<accession>A0A803MRK7</accession>
<dbReference type="AlphaFoldDB" id="A0A803MRK7"/>
<name>A0A803MRK7_CHEQI</name>
<evidence type="ECO:0000256" key="1">
    <source>
        <dbReference type="SAM" id="Coils"/>
    </source>
</evidence>
<evidence type="ECO:0000256" key="2">
    <source>
        <dbReference type="SAM" id="MobiDB-lite"/>
    </source>
</evidence>
<feature type="coiled-coil region" evidence="1">
    <location>
        <begin position="320"/>
        <end position="347"/>
    </location>
</feature>
<sequence length="500" mass="56659">MVSTRNQKKQSHPSSDHQKWEIIFNALQQMLRKQASQIDTLIEQRQSLQERIQLQYQRWNSDVRMLEDIIAQKERQLSLSEFEKRVEIFKADFLLGSKQREALVNKRKLEHAGSELDDFKAWFDILSHRCPDKEDMTPDRIYESLKANGGHIISNEASKHQTKLEKEVATLKHEYEKLSVKHMSDISALKDENKFVWNQYKTMEGKYSDQLKTKNDEVAQANEKITNLLNNMEQLQSANVEKDETVATLRAKVTEVEVEVNKKDGDISRISKELELLTSTNTDGVPLLNQCSTEFSSSGLKVRRSSRKKESAVLNEEATAVQLRATISSLRAKLIELEAEGNRKSEEIFRLSKESKLLSSKTPTVMPVLKRCMNEPSSSSGRGRGRGRKGGTAAVEEESSSMQLDATIATLKDKISELEAQSNQKNEEISALSKELKLIKSKSAADTPLVLNHSRPSSSRLRVRSNSTVSESASLKEQAHFFYTLCAQLSLLFALSHKSS</sequence>
<proteinExistence type="predicted"/>
<dbReference type="EnsemblPlants" id="AUR62033908-RA">
    <property type="protein sequence ID" value="AUR62033908-RA:cds"/>
    <property type="gene ID" value="AUR62033908"/>
</dbReference>
<feature type="coiled-coil region" evidence="1">
    <location>
        <begin position="401"/>
        <end position="442"/>
    </location>
</feature>
<keyword evidence="1" id="KW-0175">Coiled coil</keyword>
<dbReference type="PANTHER" id="PTHR35992:SF1">
    <property type="entry name" value="CYTOMATRIX PROTEIN-LIKE PROTEIN"/>
    <property type="match status" value="1"/>
</dbReference>
<feature type="coiled-coil region" evidence="1">
    <location>
        <begin position="211"/>
        <end position="252"/>
    </location>
</feature>
<keyword evidence="4" id="KW-1185">Reference proteome</keyword>